<sequence length="597" mass="66800">MIMGLVRTIEGPSFLQLKGDDNIILKVLNTQRHSGILCDVNLTVDGQNFSAHKAVLAANSRFFFAMFTTEMLEKDKTSASVSTITATAMESILDFMYTGRIQIHIENVFELLEASNYLFVEKVKKACCQFLQSVLDTENCFMILSMADAFSCNDLSQTVTQYVNREFSKVAKTESFLKLSKEEIIKFLSSDDISVENEDQLLEIITDWISYDLEARKDFCGQLLKLVRLSFVSLSQLNDPLHEKELNELIIPRLVTEFKGATYEKEAGKMTARKSYRSVEVILVAGGCDNSAILSNVCCFVPVVSKWVELSAMKLPRWRLQLVTSQDNMLAIGGLRDVCVKERAIPFIERFSGQSNSWDATDHQPVVHDVELDSFGAVSTGSTTFLLVGGLDPKTNRCTSHVSIFELKDGSWFVGQRKSLLFPRAGHCLVSSGDNVYAIGGFQVPNTFAIREGMRTVECYDSTRDAWTSVQPMIEGRQFAAAVTLNDEIFIFGGYDGQNVLNSCEVYNVKLNRWQHIAPMRKSRMKHSAVAHGDKIYVIGGVSDIRGGSVFSSVECYIPEKNLWISAPDMPVGRFDHQCYVSNVGYKFLASVLEKSQ</sequence>
<dbReference type="Pfam" id="PF00651">
    <property type="entry name" value="BTB"/>
    <property type="match status" value="1"/>
</dbReference>
<evidence type="ECO:0000256" key="1">
    <source>
        <dbReference type="ARBA" id="ARBA00022441"/>
    </source>
</evidence>
<dbReference type="InterPro" id="IPR015915">
    <property type="entry name" value="Kelch-typ_b-propeller"/>
</dbReference>
<dbReference type="SMART" id="SM00612">
    <property type="entry name" value="Kelch"/>
    <property type="match status" value="5"/>
</dbReference>
<feature type="domain" description="BTB" evidence="3">
    <location>
        <begin position="38"/>
        <end position="105"/>
    </location>
</feature>
<dbReference type="OMA" id="WISAPDM"/>
<dbReference type="EMBL" id="RCHS01002921">
    <property type="protein sequence ID" value="RMX44943.1"/>
    <property type="molecule type" value="Genomic_DNA"/>
</dbReference>
<dbReference type="OrthoDB" id="45365at2759"/>
<keyword evidence="5" id="KW-1185">Reference proteome</keyword>
<name>A0A3M6TU59_POCDA</name>
<dbReference type="InterPro" id="IPR011333">
    <property type="entry name" value="SKP1/BTB/POZ_sf"/>
</dbReference>
<dbReference type="Gene3D" id="1.25.40.420">
    <property type="match status" value="1"/>
</dbReference>
<dbReference type="SMART" id="SM00875">
    <property type="entry name" value="BACK"/>
    <property type="match status" value="1"/>
</dbReference>
<accession>A0A3M6TU59</accession>
<dbReference type="SMART" id="SM00225">
    <property type="entry name" value="BTB"/>
    <property type="match status" value="1"/>
</dbReference>
<evidence type="ECO:0000313" key="4">
    <source>
        <dbReference type="EMBL" id="RMX44943.1"/>
    </source>
</evidence>
<organism evidence="4 5">
    <name type="scientific">Pocillopora damicornis</name>
    <name type="common">Cauliflower coral</name>
    <name type="synonym">Millepora damicornis</name>
    <dbReference type="NCBI Taxonomy" id="46731"/>
    <lineage>
        <taxon>Eukaryota</taxon>
        <taxon>Metazoa</taxon>
        <taxon>Cnidaria</taxon>
        <taxon>Anthozoa</taxon>
        <taxon>Hexacorallia</taxon>
        <taxon>Scleractinia</taxon>
        <taxon>Astrocoeniina</taxon>
        <taxon>Pocilloporidae</taxon>
        <taxon>Pocillopora</taxon>
    </lineage>
</organism>
<dbReference type="Pfam" id="PF24681">
    <property type="entry name" value="Kelch_KLHDC2_KLHL20_DRC7"/>
    <property type="match status" value="1"/>
</dbReference>
<evidence type="ECO:0000313" key="5">
    <source>
        <dbReference type="Proteomes" id="UP000275408"/>
    </source>
</evidence>
<dbReference type="SUPFAM" id="SSF54695">
    <property type="entry name" value="POZ domain"/>
    <property type="match status" value="1"/>
</dbReference>
<keyword evidence="2" id="KW-0677">Repeat</keyword>
<dbReference type="STRING" id="46731.A0A3M6TU59"/>
<dbReference type="PROSITE" id="PS50097">
    <property type="entry name" value="BTB"/>
    <property type="match status" value="1"/>
</dbReference>
<dbReference type="InterPro" id="IPR000210">
    <property type="entry name" value="BTB/POZ_dom"/>
</dbReference>
<protein>
    <recommendedName>
        <fullName evidence="3">BTB domain-containing protein</fullName>
    </recommendedName>
</protein>
<dbReference type="InterPro" id="IPR006652">
    <property type="entry name" value="Kelch_1"/>
</dbReference>
<dbReference type="AlphaFoldDB" id="A0A3M6TU59"/>
<evidence type="ECO:0000256" key="2">
    <source>
        <dbReference type="ARBA" id="ARBA00022737"/>
    </source>
</evidence>
<gene>
    <name evidence="4" type="ORF">pdam_00017101</name>
</gene>
<dbReference type="InterPro" id="IPR017096">
    <property type="entry name" value="BTB-kelch_protein"/>
</dbReference>
<dbReference type="Gene3D" id="3.30.710.10">
    <property type="entry name" value="Potassium Channel Kv1.1, Chain A"/>
    <property type="match status" value="1"/>
</dbReference>
<evidence type="ECO:0000259" key="3">
    <source>
        <dbReference type="PROSITE" id="PS50097"/>
    </source>
</evidence>
<proteinExistence type="predicted"/>
<dbReference type="SUPFAM" id="SSF117281">
    <property type="entry name" value="Kelch motif"/>
    <property type="match status" value="1"/>
</dbReference>
<dbReference type="InterPro" id="IPR011705">
    <property type="entry name" value="BACK"/>
</dbReference>
<dbReference type="PANTHER" id="PTHR45632">
    <property type="entry name" value="LD33804P"/>
    <property type="match status" value="1"/>
</dbReference>
<dbReference type="FunFam" id="1.25.40.420:FF:000001">
    <property type="entry name" value="Kelch-like family member 12"/>
    <property type="match status" value="1"/>
</dbReference>
<dbReference type="Proteomes" id="UP000275408">
    <property type="component" value="Unassembled WGS sequence"/>
</dbReference>
<keyword evidence="1" id="KW-0880">Kelch repeat</keyword>
<dbReference type="PIRSF" id="PIRSF037037">
    <property type="entry name" value="Kelch-like_protein_gigaxonin"/>
    <property type="match status" value="1"/>
</dbReference>
<comment type="caution">
    <text evidence="4">The sequence shown here is derived from an EMBL/GenBank/DDBJ whole genome shotgun (WGS) entry which is preliminary data.</text>
</comment>
<reference evidence="4 5" key="1">
    <citation type="journal article" date="2018" name="Sci. Rep.">
        <title>Comparative analysis of the Pocillopora damicornis genome highlights role of immune system in coral evolution.</title>
        <authorList>
            <person name="Cunning R."/>
            <person name="Bay R.A."/>
            <person name="Gillette P."/>
            <person name="Baker A.C."/>
            <person name="Traylor-Knowles N."/>
        </authorList>
    </citation>
    <scope>NUCLEOTIDE SEQUENCE [LARGE SCALE GENOMIC DNA]</scope>
    <source>
        <strain evidence="4">RSMAS</strain>
        <tissue evidence="4">Whole animal</tissue>
    </source>
</reference>
<dbReference type="Gene3D" id="2.120.10.80">
    <property type="entry name" value="Kelch-type beta propeller"/>
    <property type="match status" value="1"/>
</dbReference>
<dbReference type="PANTHER" id="PTHR45632:SF3">
    <property type="entry name" value="KELCH-LIKE PROTEIN 32"/>
    <property type="match status" value="1"/>
</dbReference>
<dbReference type="Pfam" id="PF07707">
    <property type="entry name" value="BACK"/>
    <property type="match status" value="1"/>
</dbReference>